<evidence type="ECO:0000259" key="1">
    <source>
        <dbReference type="Pfam" id="PF10592"/>
    </source>
</evidence>
<name>A0A212JI19_9BACT</name>
<feature type="domain" description="Abortive phage infection protein C-terminal" evidence="1">
    <location>
        <begin position="257"/>
        <end position="533"/>
    </location>
</feature>
<dbReference type="Pfam" id="PF10592">
    <property type="entry name" value="AIPR"/>
    <property type="match status" value="1"/>
</dbReference>
<dbReference type="RefSeq" id="WP_296948920.1">
    <property type="nucleotide sequence ID" value="NZ_LT599021.1"/>
</dbReference>
<dbReference type="AlphaFoldDB" id="A0A212JI19"/>
<protein>
    <recommendedName>
        <fullName evidence="1">Abortive phage infection protein C-terminal domain-containing protein</fullName>
    </recommendedName>
</protein>
<organism evidence="2">
    <name type="scientific">uncultured Dysgonomonas sp</name>
    <dbReference type="NCBI Taxonomy" id="206096"/>
    <lineage>
        <taxon>Bacteria</taxon>
        <taxon>Pseudomonadati</taxon>
        <taxon>Bacteroidota</taxon>
        <taxon>Bacteroidia</taxon>
        <taxon>Bacteroidales</taxon>
        <taxon>Dysgonomonadaceae</taxon>
        <taxon>Dysgonomonas</taxon>
        <taxon>environmental samples</taxon>
    </lineage>
</organism>
<gene>
    <name evidence="2" type="ORF">KL86DYS2_11572</name>
</gene>
<proteinExistence type="predicted"/>
<evidence type="ECO:0000313" key="2">
    <source>
        <dbReference type="EMBL" id="SBV99078.1"/>
    </source>
</evidence>
<reference evidence="2" key="1">
    <citation type="submission" date="2016-04" db="EMBL/GenBank/DDBJ databases">
        <authorList>
            <person name="Evans L.H."/>
            <person name="Alamgir A."/>
            <person name="Owens N."/>
            <person name="Weber N.D."/>
            <person name="Virtaneva K."/>
            <person name="Barbian K."/>
            <person name="Babar A."/>
            <person name="Rosenke K."/>
        </authorList>
    </citation>
    <scope>NUCLEOTIDE SEQUENCE</scope>
    <source>
        <strain evidence="2">86-2</strain>
    </source>
</reference>
<dbReference type="EMBL" id="FLUL01000001">
    <property type="protein sequence ID" value="SBV99078.1"/>
    <property type="molecule type" value="Genomic_DNA"/>
</dbReference>
<accession>A0A212JI19</accession>
<dbReference type="InterPro" id="IPR018891">
    <property type="entry name" value="AIPR_C"/>
</dbReference>
<sequence>MTLEYFYDLLNNELEEILLKHKDEPFFMENKKDKNVLKSRAFLIWFLEFYGKILDYETYITDGSGDSSCDIIIDSIDYLGNKTYYIVQSKWNIKKNLNKEVAKEDVLQALSEFDTIIKGKKTKTKNVLFNDKLEELTEHIKNNGEIKVIYLTLANESGDVQDNIETFLSTHKKTSFEWVDINKLRVDYINRKYKELDINSPLDKYFNPEEDTIDIEIAQNVDKRSFIHVEKPFEAYVFLIKPSTIHELFDKYGFSLFQKNVRNPLIKSTLNEDIEKTIINNPDFFWYYNNGITAITSLLPDGIRSEAEKIQVSGLQIINGAQTVYSIYKAYENATEVKKKVMDSASLVTFRLLKSGGTDFDLNVTRFTNSQNPVSDRDFVANEEVQLRLQKESFNTSYWYEKRRAEFRNKNIPNIEIISNESFAKCYLAYYLREPDKIFRSNTKNLIFISHKDDKDGLYEKIFNEKTRFEDMLAAYSIHEIIDNGLNIKMPFFAQSYLILSLFSLVYGEYHLKKYEKEIRDISAKINKNIQKDDIETILQIIKFIYINIYPNILKEENPKDELEHNFKLLGSSGYYEKIKDELIAKFEKLEDIETIDIKDELNRFNDYKKEFYENKKMEHEINNKSDIVVNLSISSVIKKK</sequence>